<dbReference type="EMBL" id="SZZH01000001">
    <property type="protein sequence ID" value="TKV60235.1"/>
    <property type="molecule type" value="Genomic_DNA"/>
</dbReference>
<organism evidence="2 3">
    <name type="scientific">Nakamurella flava</name>
    <dbReference type="NCBI Taxonomy" id="2576308"/>
    <lineage>
        <taxon>Bacteria</taxon>
        <taxon>Bacillati</taxon>
        <taxon>Actinomycetota</taxon>
        <taxon>Actinomycetes</taxon>
        <taxon>Nakamurellales</taxon>
        <taxon>Nakamurellaceae</taxon>
        <taxon>Nakamurella</taxon>
    </lineage>
</organism>
<feature type="domain" description="HhH-GPD" evidence="1">
    <location>
        <begin position="28"/>
        <end position="186"/>
    </location>
</feature>
<dbReference type="Pfam" id="PF00730">
    <property type="entry name" value="HhH-GPD"/>
    <property type="match status" value="1"/>
</dbReference>
<dbReference type="InterPro" id="IPR003265">
    <property type="entry name" value="HhH-GPD_domain"/>
</dbReference>
<dbReference type="AlphaFoldDB" id="A0A4V6CSH8"/>
<dbReference type="RefSeq" id="WP_137447538.1">
    <property type="nucleotide sequence ID" value="NZ_SZZH01000001.1"/>
</dbReference>
<name>A0A4V6CSH8_9ACTN</name>
<dbReference type="InterPro" id="IPR017658">
    <property type="entry name" value="HhH-GPD_base_excis"/>
</dbReference>
<comment type="caution">
    <text evidence="2">The sequence shown here is derived from an EMBL/GenBank/DDBJ whole genome shotgun (WGS) entry which is preliminary data.</text>
</comment>
<dbReference type="GO" id="GO:0006284">
    <property type="term" value="P:base-excision repair"/>
    <property type="evidence" value="ECO:0007669"/>
    <property type="project" value="InterPro"/>
</dbReference>
<evidence type="ECO:0000313" key="2">
    <source>
        <dbReference type="EMBL" id="TKV60235.1"/>
    </source>
</evidence>
<accession>A0A4V6CSH8</accession>
<sequence>MTSRTLHLTGNPEADELLAADGNALLLGMVLDQQVPMEKAFAGPAVLAERMGTPGRIDVPGIAFMNADEFAELCARRPAVHRFPGAMAKRLQGVCQALVERYDGSAVELWSTADSGEELLRRIGDLPGFGAQKAAIFVALLGKQYDVTPPGWREAAGKYGESDSRRSVADVVDARSLDEVRATKKAVKAAAKASATD</sequence>
<proteinExistence type="predicted"/>
<keyword evidence="3" id="KW-1185">Reference proteome</keyword>
<dbReference type="InterPro" id="IPR011257">
    <property type="entry name" value="DNA_glycosylase"/>
</dbReference>
<dbReference type="GO" id="GO:0003824">
    <property type="term" value="F:catalytic activity"/>
    <property type="evidence" value="ECO:0007669"/>
    <property type="project" value="InterPro"/>
</dbReference>
<evidence type="ECO:0000259" key="1">
    <source>
        <dbReference type="Pfam" id="PF00730"/>
    </source>
</evidence>
<dbReference type="SUPFAM" id="SSF48150">
    <property type="entry name" value="DNA-glycosylase"/>
    <property type="match status" value="1"/>
</dbReference>
<dbReference type="NCBIfam" id="TIGR03252">
    <property type="entry name" value="HhH-GPD-type base excision DNA repair protein"/>
    <property type="match status" value="1"/>
</dbReference>
<dbReference type="Proteomes" id="UP000306985">
    <property type="component" value="Unassembled WGS sequence"/>
</dbReference>
<protein>
    <submittedName>
        <fullName evidence="2">Fe-S cluster assembly protein HesB</fullName>
    </submittedName>
</protein>
<reference evidence="2 3" key="1">
    <citation type="submission" date="2019-05" db="EMBL/GenBank/DDBJ databases">
        <title>Nakamurella sp. N5BH11, whole genome shotgun sequence.</title>
        <authorList>
            <person name="Tuo L."/>
        </authorList>
    </citation>
    <scope>NUCLEOTIDE SEQUENCE [LARGE SCALE GENOMIC DNA]</scope>
    <source>
        <strain evidence="2 3">N5BH11</strain>
    </source>
</reference>
<dbReference type="OrthoDB" id="1492580at2"/>
<evidence type="ECO:0000313" key="3">
    <source>
        <dbReference type="Proteomes" id="UP000306985"/>
    </source>
</evidence>
<gene>
    <name evidence="2" type="ORF">FDO65_00415</name>
</gene>